<reference evidence="1" key="1">
    <citation type="submission" date="2019-08" db="EMBL/GenBank/DDBJ databases">
        <authorList>
            <person name="Kucharzyk K."/>
            <person name="Murdoch R.W."/>
            <person name="Higgins S."/>
            <person name="Loffler F."/>
        </authorList>
    </citation>
    <scope>NUCLEOTIDE SEQUENCE</scope>
</reference>
<dbReference type="AlphaFoldDB" id="A0A645BXQ2"/>
<dbReference type="Gene3D" id="3.20.20.150">
    <property type="entry name" value="Divalent-metal-dependent TIM barrel enzymes"/>
    <property type="match status" value="1"/>
</dbReference>
<proteinExistence type="predicted"/>
<dbReference type="SUPFAM" id="SSF51658">
    <property type="entry name" value="Xylose isomerase-like"/>
    <property type="match status" value="1"/>
</dbReference>
<evidence type="ECO:0008006" key="2">
    <source>
        <dbReference type="Google" id="ProtNLM"/>
    </source>
</evidence>
<protein>
    <recommendedName>
        <fullName evidence="2">Xylose isomerase-like TIM barrel domain-containing protein</fullName>
    </recommendedName>
</protein>
<sequence>MAHICDAPAEIDPRGLAYTAGNERLYPGEGALPVAEYAAALPPETVLGLEIPHAERTKRLGAEEHVRRVLSRSKKYFAEHGIA</sequence>
<name>A0A645BXQ2_9ZZZZ</name>
<organism evidence="1">
    <name type="scientific">bioreactor metagenome</name>
    <dbReference type="NCBI Taxonomy" id="1076179"/>
    <lineage>
        <taxon>unclassified sequences</taxon>
        <taxon>metagenomes</taxon>
        <taxon>ecological metagenomes</taxon>
    </lineage>
</organism>
<evidence type="ECO:0000313" key="1">
    <source>
        <dbReference type="EMBL" id="MPM67893.1"/>
    </source>
</evidence>
<gene>
    <name evidence="1" type="ORF">SDC9_114818</name>
</gene>
<dbReference type="EMBL" id="VSSQ01021949">
    <property type="protein sequence ID" value="MPM67893.1"/>
    <property type="molecule type" value="Genomic_DNA"/>
</dbReference>
<dbReference type="InterPro" id="IPR036237">
    <property type="entry name" value="Xyl_isomerase-like_sf"/>
</dbReference>
<accession>A0A645BXQ2</accession>
<comment type="caution">
    <text evidence="1">The sequence shown here is derived from an EMBL/GenBank/DDBJ whole genome shotgun (WGS) entry which is preliminary data.</text>
</comment>